<name>A0A0D5LVW8_MAREN</name>
<evidence type="ECO:0000256" key="5">
    <source>
        <dbReference type="ARBA" id="ARBA00022692"/>
    </source>
</evidence>
<evidence type="ECO:0000256" key="7">
    <source>
        <dbReference type="ARBA" id="ARBA00023136"/>
    </source>
</evidence>
<dbReference type="KEGG" id="mey:TM49_03620"/>
<reference evidence="10 11" key="1">
    <citation type="journal article" date="2015" name="Genome Announc.">
        <title>Complete genome sequence of Martelella endophytica YC6887, which has antifungal activity associated with a halophyte.</title>
        <authorList>
            <person name="Khan A."/>
            <person name="Khan H."/>
            <person name="Chung E.J."/>
            <person name="Hossain M.T."/>
            <person name="Chung Y.R."/>
        </authorList>
    </citation>
    <scope>NUCLEOTIDE SEQUENCE [LARGE SCALE GENOMIC DNA]</scope>
    <source>
        <strain evidence="10">YC6887</strain>
    </source>
</reference>
<dbReference type="GO" id="GO:0005886">
    <property type="term" value="C:plasma membrane"/>
    <property type="evidence" value="ECO:0007669"/>
    <property type="project" value="UniProtKB-SubCell"/>
</dbReference>
<dbReference type="EMBL" id="CP010803">
    <property type="protein sequence ID" value="AJY47902.1"/>
    <property type="molecule type" value="Genomic_DNA"/>
</dbReference>
<sequence>MLDWFVSVLRDNIEIPLFLALLFGYTVGKVAIAGISLGEVTATLLAALVIGQIGITVSPDVKAIFFMFYLFAVGYSAGPQFVRGLFSGGLQQASFALLVCGLGLGSVYAAAKLAGYDIGIAAGLYAGSTTTSSALGLSQTAIGQTAMSAAEKATSLNIMPAAFSISYVIGTFGSVVFLGILGPKLLKIDLPAACRAYVKRVGGGDGQGGSATAWHHYVARAYRVDESSALAGLTVVQAEHVFEGHRLFIGRFRRGGTIVEATADMVLEPGDVVAIGGARGVLLDIVGATLHEVDDADLLTVPVEGVDVLITASHVHKKTLGELADLPETRGIFVTAIHRGAMSVSIPILSDTRLYRGDVVHVVGRIADINAVARKFGYLDRETERADIAFIGAAIVIGALIGSLTLKVGDVPLTLSTAGGVLLVGLLLGWLRSIRPAFGRVPRATTWFMSSIGLNMFIAVVGLTAGPGLIAALKELGVVFLAWSVVAAAVPMVLALYIGKYLFRFDDAIVLGCCAGARTAPAALSMITDRAESQVPAIGYSVGYATSSTVLTLFGIVIVLLG</sequence>
<dbReference type="Gene3D" id="3.30.70.1450">
    <property type="entry name" value="Regulator of K+ conductance, C-terminal domain"/>
    <property type="match status" value="1"/>
</dbReference>
<evidence type="ECO:0000313" key="10">
    <source>
        <dbReference type="EMBL" id="AJY47902.1"/>
    </source>
</evidence>
<keyword evidence="6 8" id="KW-1133">Transmembrane helix</keyword>
<dbReference type="HOGENOM" id="CLU_035023_2_2_5"/>
<dbReference type="AlphaFoldDB" id="A0A0D5LVW8"/>
<feature type="transmembrane region" description="Helical" evidence="8">
    <location>
        <begin position="118"/>
        <end position="138"/>
    </location>
</feature>
<protein>
    <submittedName>
        <fullName evidence="10">Transporter</fullName>
    </submittedName>
</protein>
<keyword evidence="7 8" id="KW-0472">Membrane</keyword>
<dbReference type="InterPro" id="IPR036721">
    <property type="entry name" value="RCK_C_sf"/>
</dbReference>
<feature type="domain" description="RCK C-terminal" evidence="9">
    <location>
        <begin position="291"/>
        <end position="378"/>
    </location>
</feature>
<dbReference type="InterPro" id="IPR006512">
    <property type="entry name" value="YidE_YbjL"/>
</dbReference>
<keyword evidence="11" id="KW-1185">Reference proteome</keyword>
<dbReference type="InterPro" id="IPR050144">
    <property type="entry name" value="AAE_transporter"/>
</dbReference>
<keyword evidence="3" id="KW-0813">Transport</keyword>
<dbReference type="PANTHER" id="PTHR30445:SF9">
    <property type="match status" value="1"/>
</dbReference>
<dbReference type="Proteomes" id="UP000032611">
    <property type="component" value="Chromosome"/>
</dbReference>
<feature type="transmembrane region" description="Helical" evidence="8">
    <location>
        <begin position="412"/>
        <end position="431"/>
    </location>
</feature>
<comment type="similarity">
    <text evidence="2">Belongs to the AAE transporter (TC 2.A.81) family.</text>
</comment>
<dbReference type="NCBIfam" id="TIGR03802">
    <property type="entry name" value="Asp_Ala_antiprt"/>
    <property type="match status" value="1"/>
</dbReference>
<dbReference type="NCBIfam" id="TIGR01625">
    <property type="entry name" value="YidE_YbjL_dupl"/>
    <property type="match status" value="1"/>
</dbReference>
<dbReference type="PATRIC" id="fig|1486262.3.peg.737"/>
<accession>A0A0D5LVW8</accession>
<dbReference type="Pfam" id="PF02080">
    <property type="entry name" value="TrkA_C"/>
    <property type="match status" value="1"/>
</dbReference>
<organism evidence="10 11">
    <name type="scientific">Martelella endophytica</name>
    <dbReference type="NCBI Taxonomy" id="1486262"/>
    <lineage>
        <taxon>Bacteria</taxon>
        <taxon>Pseudomonadati</taxon>
        <taxon>Pseudomonadota</taxon>
        <taxon>Alphaproteobacteria</taxon>
        <taxon>Hyphomicrobiales</taxon>
        <taxon>Aurantimonadaceae</taxon>
        <taxon>Martelella</taxon>
    </lineage>
</organism>
<dbReference type="Pfam" id="PF06826">
    <property type="entry name" value="Asp-Al_Ex"/>
    <property type="match status" value="2"/>
</dbReference>
<feature type="transmembrane region" description="Helical" evidence="8">
    <location>
        <begin position="158"/>
        <end position="181"/>
    </location>
</feature>
<feature type="transmembrane region" description="Helical" evidence="8">
    <location>
        <begin position="540"/>
        <end position="561"/>
    </location>
</feature>
<dbReference type="SUPFAM" id="SSF116726">
    <property type="entry name" value="TrkA C-terminal domain-like"/>
    <property type="match status" value="2"/>
</dbReference>
<dbReference type="PANTHER" id="PTHR30445">
    <property type="entry name" value="K(+)_H(+) ANTIPORTER SUBUNIT KHTT"/>
    <property type="match status" value="1"/>
</dbReference>
<evidence type="ECO:0000259" key="9">
    <source>
        <dbReference type="PROSITE" id="PS51202"/>
    </source>
</evidence>
<keyword evidence="5 8" id="KW-0812">Transmembrane</keyword>
<dbReference type="STRING" id="1486262.TM49_03620"/>
<evidence type="ECO:0000256" key="4">
    <source>
        <dbReference type="ARBA" id="ARBA00022475"/>
    </source>
</evidence>
<evidence type="ECO:0000256" key="6">
    <source>
        <dbReference type="ARBA" id="ARBA00022989"/>
    </source>
</evidence>
<feature type="transmembrane region" description="Helical" evidence="8">
    <location>
        <begin position="93"/>
        <end position="111"/>
    </location>
</feature>
<dbReference type="InterPro" id="IPR006037">
    <property type="entry name" value="RCK_C"/>
</dbReference>
<dbReference type="InterPro" id="IPR022457">
    <property type="entry name" value="Asp_Ala_antiprt"/>
</dbReference>
<dbReference type="RefSeq" id="WP_045684712.1">
    <property type="nucleotide sequence ID" value="NZ_CP010803.1"/>
</dbReference>
<dbReference type="PROSITE" id="PS51202">
    <property type="entry name" value="RCK_C"/>
    <property type="match status" value="1"/>
</dbReference>
<comment type="subcellular location">
    <subcellularLocation>
        <location evidence="1">Cell membrane</location>
        <topology evidence="1">Multi-pass membrane protein</topology>
    </subcellularLocation>
</comment>
<evidence type="ECO:0000313" key="11">
    <source>
        <dbReference type="Proteomes" id="UP000032611"/>
    </source>
</evidence>
<feature type="transmembrane region" description="Helical" evidence="8">
    <location>
        <begin position="388"/>
        <end position="406"/>
    </location>
</feature>
<dbReference type="OrthoDB" id="5166626at2"/>
<feature type="transmembrane region" description="Helical" evidence="8">
    <location>
        <begin position="452"/>
        <end position="472"/>
    </location>
</feature>
<feature type="transmembrane region" description="Helical" evidence="8">
    <location>
        <begin position="478"/>
        <end position="497"/>
    </location>
</feature>
<evidence type="ECO:0000256" key="1">
    <source>
        <dbReference type="ARBA" id="ARBA00004651"/>
    </source>
</evidence>
<gene>
    <name evidence="10" type="ORF">TM49_03620</name>
</gene>
<evidence type="ECO:0000256" key="3">
    <source>
        <dbReference type="ARBA" id="ARBA00022448"/>
    </source>
</evidence>
<proteinExistence type="inferred from homology"/>
<keyword evidence="4" id="KW-1003">Cell membrane</keyword>
<evidence type="ECO:0000256" key="2">
    <source>
        <dbReference type="ARBA" id="ARBA00009854"/>
    </source>
</evidence>
<dbReference type="GO" id="GO:0008324">
    <property type="term" value="F:monoatomic cation transmembrane transporter activity"/>
    <property type="evidence" value="ECO:0007669"/>
    <property type="project" value="InterPro"/>
</dbReference>
<evidence type="ECO:0000256" key="8">
    <source>
        <dbReference type="SAM" id="Phobius"/>
    </source>
</evidence>
<dbReference type="GO" id="GO:0006813">
    <property type="term" value="P:potassium ion transport"/>
    <property type="evidence" value="ECO:0007669"/>
    <property type="project" value="InterPro"/>
</dbReference>